<dbReference type="EMBL" id="MLAK01001119">
    <property type="protein sequence ID" value="OHS97367.1"/>
    <property type="molecule type" value="Genomic_DNA"/>
</dbReference>
<organism evidence="2 3">
    <name type="scientific">Tritrichomonas foetus</name>
    <dbReference type="NCBI Taxonomy" id="1144522"/>
    <lineage>
        <taxon>Eukaryota</taxon>
        <taxon>Metamonada</taxon>
        <taxon>Parabasalia</taxon>
        <taxon>Tritrichomonadida</taxon>
        <taxon>Tritrichomonadidae</taxon>
        <taxon>Tritrichomonas</taxon>
    </lineage>
</organism>
<name>A0A1J4JGE0_9EUKA</name>
<keyword evidence="1" id="KW-0472">Membrane</keyword>
<accession>A0A1J4JGE0</accession>
<dbReference type="Proteomes" id="UP000179807">
    <property type="component" value="Unassembled WGS sequence"/>
</dbReference>
<evidence type="ECO:0000313" key="2">
    <source>
        <dbReference type="EMBL" id="OHS97367.1"/>
    </source>
</evidence>
<gene>
    <name evidence="2" type="ORF">TRFO_36400</name>
</gene>
<proteinExistence type="predicted"/>
<protein>
    <submittedName>
        <fullName evidence="2">Uncharacterized protein</fullName>
    </submittedName>
</protein>
<evidence type="ECO:0000313" key="3">
    <source>
        <dbReference type="Proteomes" id="UP000179807"/>
    </source>
</evidence>
<keyword evidence="1" id="KW-1133">Transmembrane helix</keyword>
<sequence length="375" mass="44895">MNFTHISLLKFNCAGMLLFSFILSNFAVYALYKIILDDIKVVFNIKLFNPKKLFLLFDQYHKNEYKSDVCLIIRSFGGDSYFLNYTMNSVDQFWPSTFPEKIIVFDEGEDYLIDIFKRIEWKFYTEKFPPPIKISDGFIGKQWSQLNSDLYCNKSEYVAILDTDSFLSTKVTPDLLFNPSGFPFLQLANIFQRRLWKDDSTIMGFKRKYNGMVKLPFVIKKEHIRKCRKYIEKLHNNTLASIVYAFPDYCAINLLSMFIFRFHKKEYDIRYSHKSEPIMQYTVHLPYSFSFNTTIENYKRSEQFIQDINTIMINGICSSFMPNTIEYCAGIQSNFEYYWKYNILVWKNIENINKLYQDHFIKMWIFFEKCSQNLI</sequence>
<dbReference type="GeneID" id="94845519"/>
<dbReference type="VEuPathDB" id="TrichDB:TRFO_36400"/>
<keyword evidence="3" id="KW-1185">Reference proteome</keyword>
<evidence type="ECO:0000256" key="1">
    <source>
        <dbReference type="SAM" id="Phobius"/>
    </source>
</evidence>
<reference evidence="2" key="1">
    <citation type="submission" date="2016-10" db="EMBL/GenBank/DDBJ databases">
        <authorList>
            <person name="Benchimol M."/>
            <person name="Almeida L.G."/>
            <person name="Vasconcelos A.T."/>
            <person name="Perreira-Neves A."/>
            <person name="Rosa I.A."/>
            <person name="Tasca T."/>
            <person name="Bogo M.R."/>
            <person name="de Souza W."/>
        </authorList>
    </citation>
    <scope>NUCLEOTIDE SEQUENCE [LARGE SCALE GENOMIC DNA]</scope>
    <source>
        <strain evidence="2">K</strain>
    </source>
</reference>
<dbReference type="RefSeq" id="XP_068350504.1">
    <property type="nucleotide sequence ID" value="XM_068510815.1"/>
</dbReference>
<comment type="caution">
    <text evidence="2">The sequence shown here is derived from an EMBL/GenBank/DDBJ whole genome shotgun (WGS) entry which is preliminary data.</text>
</comment>
<feature type="transmembrane region" description="Helical" evidence="1">
    <location>
        <begin position="12"/>
        <end position="32"/>
    </location>
</feature>
<keyword evidence="1" id="KW-0812">Transmembrane</keyword>
<dbReference type="AlphaFoldDB" id="A0A1J4JGE0"/>